<organism evidence="1 2">
    <name type="scientific">Cucurbita argyrosperma subsp. sororia</name>
    <dbReference type="NCBI Taxonomy" id="37648"/>
    <lineage>
        <taxon>Eukaryota</taxon>
        <taxon>Viridiplantae</taxon>
        <taxon>Streptophyta</taxon>
        <taxon>Embryophyta</taxon>
        <taxon>Tracheophyta</taxon>
        <taxon>Spermatophyta</taxon>
        <taxon>Magnoliopsida</taxon>
        <taxon>eudicotyledons</taxon>
        <taxon>Gunneridae</taxon>
        <taxon>Pentapetalae</taxon>
        <taxon>rosids</taxon>
        <taxon>fabids</taxon>
        <taxon>Cucurbitales</taxon>
        <taxon>Cucurbitaceae</taxon>
        <taxon>Cucurbiteae</taxon>
        <taxon>Cucurbita</taxon>
    </lineage>
</organism>
<dbReference type="AlphaFoldDB" id="A0AAV6MXD9"/>
<dbReference type="PANTHER" id="PTHR47599:SF4">
    <property type="entry name" value="POLYPROTEIN"/>
    <property type="match status" value="1"/>
</dbReference>
<keyword evidence="2" id="KW-1185">Reference proteome</keyword>
<feature type="non-terminal residue" evidence="1">
    <location>
        <position position="1"/>
    </location>
</feature>
<dbReference type="InterPro" id="IPR051596">
    <property type="entry name" value="Caulimoviridae_Movement"/>
</dbReference>
<proteinExistence type="predicted"/>
<accession>A0AAV6MXD9</accession>
<dbReference type="Proteomes" id="UP000685013">
    <property type="component" value="Chromosome 11"/>
</dbReference>
<dbReference type="PANTHER" id="PTHR47599">
    <property type="entry name" value="CELL-TO-CELL MOVEMENT PROTEIN"/>
    <property type="match status" value="1"/>
</dbReference>
<evidence type="ECO:0000313" key="2">
    <source>
        <dbReference type="Proteomes" id="UP000685013"/>
    </source>
</evidence>
<protein>
    <submittedName>
        <fullName evidence="1">Uncharacterized protein</fullName>
    </submittedName>
</protein>
<dbReference type="InterPro" id="IPR028919">
    <property type="entry name" value="Viral_movement"/>
</dbReference>
<name>A0AAV6MXD9_9ROSI</name>
<dbReference type="EMBL" id="JAGKQH010000011">
    <property type="protein sequence ID" value="KAG6588193.1"/>
    <property type="molecule type" value="Genomic_DNA"/>
</dbReference>
<sequence length="254" mass="28949">MACGRRRSSCSKSASSHTLDTDEYDIVEKGKDDLLTWNIPTLPTSKIYKTNLFTHFSRNSLLKTKEGNSPLSNGGGYLNLIREDDDLWHLQNKYRTIHIGMVQIGVKALTRGPLNAKVLLCLRDARHRNLQDSLLGMVEANLKDGPLYFNVFPNIVESLSAPRLDDLLFLNAKVREFEQLPEGPKNIVVMYRVCYKVLKPGVETRVLLKTPSNGRTIFFQTDFETAMNDFEQGVTVWNEVQLPENWPTPRSKSY</sequence>
<comment type="caution">
    <text evidence="1">The sequence shown here is derived from an EMBL/GenBank/DDBJ whole genome shotgun (WGS) entry which is preliminary data.</text>
</comment>
<reference evidence="1 2" key="1">
    <citation type="journal article" date="2021" name="Hortic Res">
        <title>The domestication of Cucurbita argyrosperma as revealed by the genome of its wild relative.</title>
        <authorList>
            <person name="Barrera-Redondo J."/>
            <person name="Sanchez-de la Vega G."/>
            <person name="Aguirre-Liguori J.A."/>
            <person name="Castellanos-Morales G."/>
            <person name="Gutierrez-Guerrero Y.T."/>
            <person name="Aguirre-Dugua X."/>
            <person name="Aguirre-Planter E."/>
            <person name="Tenaillon M.I."/>
            <person name="Lira-Saade R."/>
            <person name="Eguiarte L.E."/>
        </authorList>
    </citation>
    <scope>NUCLEOTIDE SEQUENCE [LARGE SCALE GENOMIC DNA]</scope>
    <source>
        <strain evidence="1">JBR-2021</strain>
    </source>
</reference>
<evidence type="ECO:0000313" key="1">
    <source>
        <dbReference type="EMBL" id="KAG6588193.1"/>
    </source>
</evidence>
<dbReference type="Pfam" id="PF01107">
    <property type="entry name" value="MP"/>
    <property type="match status" value="1"/>
</dbReference>
<gene>
    <name evidence="1" type="ORF">SDJN03_16758</name>
</gene>